<protein>
    <submittedName>
        <fullName evidence="1">Uncharacterized protein</fullName>
    </submittedName>
</protein>
<proteinExistence type="predicted"/>
<organism evidence="1 2">
    <name type="scientific">Sedimentitalea nanhaiensis</name>
    <dbReference type="NCBI Taxonomy" id="999627"/>
    <lineage>
        <taxon>Bacteria</taxon>
        <taxon>Pseudomonadati</taxon>
        <taxon>Pseudomonadota</taxon>
        <taxon>Alphaproteobacteria</taxon>
        <taxon>Rhodobacterales</taxon>
        <taxon>Paracoccaceae</taxon>
        <taxon>Sedimentitalea</taxon>
    </lineage>
</organism>
<evidence type="ECO:0000313" key="1">
    <source>
        <dbReference type="EMBL" id="SFU13039.1"/>
    </source>
</evidence>
<dbReference type="EMBL" id="FPAW01000031">
    <property type="protein sequence ID" value="SFU13039.1"/>
    <property type="molecule type" value="Genomic_DNA"/>
</dbReference>
<dbReference type="STRING" id="999627.SAMN05216236_13112"/>
<dbReference type="Proteomes" id="UP000182466">
    <property type="component" value="Unassembled WGS sequence"/>
</dbReference>
<evidence type="ECO:0000313" key="2">
    <source>
        <dbReference type="Proteomes" id="UP000182466"/>
    </source>
</evidence>
<keyword evidence="2" id="KW-1185">Reference proteome</keyword>
<name>A0A1I7DMX8_9RHOB</name>
<sequence>MRPSMQRAQMFMADSVLKNGLLLTGVNLRFLTGVSRL</sequence>
<gene>
    <name evidence="1" type="ORF">SAMN05216236_13112</name>
</gene>
<accession>A0A1I7DMX8</accession>
<reference evidence="1 2" key="1">
    <citation type="submission" date="2016-10" db="EMBL/GenBank/DDBJ databases">
        <authorList>
            <person name="de Groot N.N."/>
        </authorList>
    </citation>
    <scope>NUCLEOTIDE SEQUENCE [LARGE SCALE GENOMIC DNA]</scope>
    <source>
        <strain evidence="1 2">CGMCC 1.10959</strain>
    </source>
</reference>
<dbReference type="AlphaFoldDB" id="A0A1I7DMX8"/>